<keyword evidence="3" id="KW-1185">Reference proteome</keyword>
<keyword evidence="1" id="KW-1133">Transmembrane helix</keyword>
<name>A0A918KVJ2_9PROT</name>
<feature type="transmembrane region" description="Helical" evidence="1">
    <location>
        <begin position="66"/>
        <end position="87"/>
    </location>
</feature>
<dbReference type="InterPro" id="IPR021354">
    <property type="entry name" value="DUF2975"/>
</dbReference>
<dbReference type="Proteomes" id="UP000600865">
    <property type="component" value="Unassembled WGS sequence"/>
</dbReference>
<accession>A0A918KVJ2</accession>
<comment type="caution">
    <text evidence="2">The sequence shown here is derived from an EMBL/GenBank/DDBJ whole genome shotgun (WGS) entry which is preliminary data.</text>
</comment>
<reference evidence="2 3" key="1">
    <citation type="journal article" date="2014" name="Int. J. Syst. Evol. Microbiol.">
        <title>Complete genome sequence of Corynebacterium casei LMG S-19264T (=DSM 44701T), isolated from a smear-ripened cheese.</title>
        <authorList>
            <consortium name="US DOE Joint Genome Institute (JGI-PGF)"/>
            <person name="Walter F."/>
            <person name="Albersmeier A."/>
            <person name="Kalinowski J."/>
            <person name="Ruckert C."/>
        </authorList>
    </citation>
    <scope>NUCLEOTIDE SEQUENCE [LARGE SCALE GENOMIC DNA]</scope>
    <source>
        <strain evidence="2 3">KCTC 23968</strain>
    </source>
</reference>
<dbReference type="AlphaFoldDB" id="A0A918KVJ2"/>
<gene>
    <name evidence="2" type="ORF">GCM10011309_27190</name>
</gene>
<feature type="transmembrane region" description="Helical" evidence="1">
    <location>
        <begin position="20"/>
        <end position="46"/>
    </location>
</feature>
<dbReference type="EMBL" id="BMYV01000003">
    <property type="protein sequence ID" value="GGX75511.1"/>
    <property type="molecule type" value="Genomic_DNA"/>
</dbReference>
<evidence type="ECO:0000256" key="1">
    <source>
        <dbReference type="SAM" id="Phobius"/>
    </source>
</evidence>
<protein>
    <recommendedName>
        <fullName evidence="4">DUF2975 domain-containing protein</fullName>
    </recommendedName>
</protein>
<keyword evidence="1" id="KW-0472">Membrane</keyword>
<feature type="transmembrane region" description="Helical" evidence="1">
    <location>
        <begin position="108"/>
        <end position="129"/>
    </location>
</feature>
<keyword evidence="1" id="KW-0812">Transmembrane</keyword>
<evidence type="ECO:0000313" key="3">
    <source>
        <dbReference type="Proteomes" id="UP000600865"/>
    </source>
</evidence>
<feature type="transmembrane region" description="Helical" evidence="1">
    <location>
        <begin position="149"/>
        <end position="165"/>
    </location>
</feature>
<proteinExistence type="predicted"/>
<evidence type="ECO:0000313" key="2">
    <source>
        <dbReference type="EMBL" id="GGX75511.1"/>
    </source>
</evidence>
<dbReference type="Pfam" id="PF11188">
    <property type="entry name" value="DUF2975"/>
    <property type="match status" value="1"/>
</dbReference>
<sequence length="179" mass="19138">MRIETEIGPADAPMAKLLAILLIVGQVALGIGFVILLLMAIIMVVPSGLRESLIADSARPIDAGSLSARCFAGAVVAAGWFFVLAVLRRVVAAVIHGDPFLPENVARLRNIWMIIAATEVFRMIAFFVMGGDGDASCGNVDGSRLDIRVGTWFFIFIIAAISEAFRHGAALRAEQELTI</sequence>
<organism evidence="2 3">
    <name type="scientific">Litorimonas cladophorae</name>
    <dbReference type="NCBI Taxonomy" id="1220491"/>
    <lineage>
        <taxon>Bacteria</taxon>
        <taxon>Pseudomonadati</taxon>
        <taxon>Pseudomonadota</taxon>
        <taxon>Alphaproteobacteria</taxon>
        <taxon>Maricaulales</taxon>
        <taxon>Robiginitomaculaceae</taxon>
    </lineage>
</organism>
<evidence type="ECO:0008006" key="4">
    <source>
        <dbReference type="Google" id="ProtNLM"/>
    </source>
</evidence>
<dbReference type="RefSeq" id="WP_189587092.1">
    <property type="nucleotide sequence ID" value="NZ_BMYV01000003.1"/>
</dbReference>